<dbReference type="GO" id="GO:0006541">
    <property type="term" value="P:glutamine metabolic process"/>
    <property type="evidence" value="ECO:0007669"/>
    <property type="project" value="InterPro"/>
</dbReference>
<comment type="subunit">
    <text evidence="12">Composed of two chains; the small (or glutamine) chain promotes the hydrolysis of glutamine to ammonia, which is used by the large (or ammonia) chain to synthesize carbamoyl phosphate. Tetramer of heterodimers (alpha,beta)4.</text>
</comment>
<feature type="active site" evidence="12">
    <location>
        <position position="371"/>
    </location>
</feature>
<dbReference type="EMBL" id="MG264610">
    <property type="protein sequence ID" value="AUG32114.1"/>
    <property type="molecule type" value="Genomic_DNA"/>
</dbReference>
<keyword evidence="5 12" id="KW-0547">Nucleotide-binding</keyword>
<evidence type="ECO:0000256" key="7">
    <source>
        <dbReference type="ARBA" id="ARBA00022962"/>
    </source>
</evidence>
<evidence type="ECO:0000256" key="6">
    <source>
        <dbReference type="ARBA" id="ARBA00022840"/>
    </source>
</evidence>
<keyword evidence="4 12" id="KW-0436">Ligase</keyword>
<keyword evidence="8 12" id="KW-0665">Pyrimidine biosynthesis</keyword>
<feature type="binding site" evidence="12">
    <location>
        <position position="328"/>
    </location>
    <ligand>
        <name>L-glutamine</name>
        <dbReference type="ChEBI" id="CHEBI:58359"/>
    </ligand>
</feature>
<dbReference type="Pfam" id="PF00117">
    <property type="entry name" value="GATase"/>
    <property type="match status" value="1"/>
</dbReference>
<dbReference type="CDD" id="cd01744">
    <property type="entry name" value="GATase1_CPSase"/>
    <property type="match status" value="1"/>
</dbReference>
<feature type="domain" description="Carbamoyl-phosphate synthase small subunit N-terminal" evidence="13">
    <location>
        <begin position="22"/>
        <end position="152"/>
    </location>
</feature>
<dbReference type="InterPro" id="IPR017926">
    <property type="entry name" value="GATASE"/>
</dbReference>
<feature type="binding site" evidence="12">
    <location>
        <position position="257"/>
    </location>
    <ligand>
        <name>L-glutamine</name>
        <dbReference type="ChEBI" id="CHEBI:58359"/>
    </ligand>
</feature>
<dbReference type="UniPathway" id="UPA00068">
    <property type="reaction ID" value="UER00171"/>
</dbReference>
<organism evidence="14">
    <name type="scientific">Paulinella longichromatophora</name>
    <dbReference type="NCBI Taxonomy" id="1708747"/>
    <lineage>
        <taxon>Eukaryota</taxon>
        <taxon>Sar</taxon>
        <taxon>Rhizaria</taxon>
        <taxon>Cercozoa</taxon>
        <taxon>Imbricatea</taxon>
        <taxon>Silicofilosea</taxon>
        <taxon>Euglyphida</taxon>
        <taxon>Paulinellidae</taxon>
        <taxon>Paulinella</taxon>
    </lineage>
</organism>
<dbReference type="GO" id="GO:0005524">
    <property type="term" value="F:ATP binding"/>
    <property type="evidence" value="ECO:0007669"/>
    <property type="project" value="UniProtKB-UniRule"/>
</dbReference>
<feature type="binding site" evidence="12">
    <location>
        <position position="290"/>
    </location>
    <ligand>
        <name>L-glutamine</name>
        <dbReference type="ChEBI" id="CHEBI:58359"/>
    </ligand>
</feature>
<gene>
    <name evidence="12 14" type="primary">carA</name>
    <name evidence="14" type="ORF">PLO_106</name>
</gene>
<keyword evidence="6 12" id="KW-0067">ATP-binding</keyword>
<feature type="binding site" evidence="12">
    <location>
        <position position="66"/>
    </location>
    <ligand>
        <name>L-glutamine</name>
        <dbReference type="ChEBI" id="CHEBI:58359"/>
    </ligand>
</feature>
<sequence>MKNTDKIPFNSKSKGKPISSMPNAVLILADGTLMEGFSFGACGTSIGEVVFNTGMTGYQEVMTDPSYAGQLVTFTYPEFGNTGINSQDDENPIPHVRGIIIRELSDYASNWRTEEELDDWLKRHKIVGIRGIDTRALVRHIREVGTMNGAISNDHRPYLNILKEIKSAPTMDGLNLADTVSTSTKYHWNKLTSTSFDQRLQNSSQQPYRVIAIDFGIKRAILERLAAHGCDVTVLSSNSTIEDVMAEKPEGVFLSNGPGDPATVKSGIRLAQNLIKYESIPLFGICMGHQILGLALGGETFKLNYGHRGLNHPCGRPGQVEITSQNHGFALKIDSLPSDIVQITHLNLNDRTVAALAHRSLPIFGVQYHPEASPGPHDADHHFGRFVALMAARRN</sequence>
<geneLocation type="plastid" evidence="14"/>
<evidence type="ECO:0000256" key="9">
    <source>
        <dbReference type="ARBA" id="ARBA00044031"/>
    </source>
</evidence>
<comment type="catalytic activity">
    <reaction evidence="10 12">
        <text>hydrogencarbonate + L-glutamine + 2 ATP + H2O = carbamoyl phosphate + L-glutamate + 2 ADP + phosphate + 2 H(+)</text>
        <dbReference type="Rhea" id="RHEA:18633"/>
        <dbReference type="ChEBI" id="CHEBI:15377"/>
        <dbReference type="ChEBI" id="CHEBI:15378"/>
        <dbReference type="ChEBI" id="CHEBI:17544"/>
        <dbReference type="ChEBI" id="CHEBI:29985"/>
        <dbReference type="ChEBI" id="CHEBI:30616"/>
        <dbReference type="ChEBI" id="CHEBI:43474"/>
        <dbReference type="ChEBI" id="CHEBI:58228"/>
        <dbReference type="ChEBI" id="CHEBI:58359"/>
        <dbReference type="ChEBI" id="CHEBI:456216"/>
        <dbReference type="EC" id="6.3.5.5"/>
    </reaction>
</comment>
<feature type="binding site" evidence="12">
    <location>
        <position position="326"/>
    </location>
    <ligand>
        <name>L-glutamine</name>
        <dbReference type="ChEBI" id="CHEBI:58359"/>
    </ligand>
</feature>
<dbReference type="PANTHER" id="PTHR43418">
    <property type="entry name" value="MULTIFUNCTIONAL TRYPTOPHAN BIOSYNTHESIS PROTEIN-RELATED"/>
    <property type="match status" value="1"/>
</dbReference>
<comment type="subunit">
    <text evidence="9">Heterodimer composed of 2 chains; the small (or glutamine) chain promotes the hydrolysis of glutamine to ammonia, which is used by the large (or ammonia) chain to synthesize carbamoyl phosphate.</text>
</comment>
<dbReference type="GO" id="GO:0006526">
    <property type="term" value="P:L-arginine biosynthetic process"/>
    <property type="evidence" value="ECO:0007669"/>
    <property type="project" value="UniProtKB-UniRule"/>
</dbReference>
<comment type="pathway">
    <text evidence="2 12">Amino-acid biosynthesis; L-arginine biosynthesis; carbamoyl phosphate from bicarbonate: step 1/1.</text>
</comment>
<evidence type="ECO:0000256" key="1">
    <source>
        <dbReference type="ARBA" id="ARBA00004812"/>
    </source>
</evidence>
<proteinExistence type="inferred from homology"/>
<comment type="similarity">
    <text evidence="3 12">Belongs to the CarA family.</text>
</comment>
<evidence type="ECO:0000256" key="2">
    <source>
        <dbReference type="ARBA" id="ARBA00005077"/>
    </source>
</evidence>
<keyword evidence="7 12" id="KW-0315">Glutamine amidotransferase</keyword>
<dbReference type="InterPro" id="IPR036480">
    <property type="entry name" value="CarbP_synth_ssu_N_sf"/>
</dbReference>
<dbReference type="GO" id="GO:0006207">
    <property type="term" value="P:'de novo' pyrimidine nucleobase biosynthetic process"/>
    <property type="evidence" value="ECO:0007669"/>
    <property type="project" value="InterPro"/>
</dbReference>
<protein>
    <recommendedName>
        <fullName evidence="12">Carbamoyl phosphate synthase small chain</fullName>
        <ecNumber evidence="12">6.3.5.5</ecNumber>
    </recommendedName>
    <alternativeName>
        <fullName evidence="12">Carbamoyl phosphate synthetase glutamine chain</fullName>
    </alternativeName>
</protein>
<feature type="region of interest" description="CPSase" evidence="12">
    <location>
        <begin position="1"/>
        <end position="208"/>
    </location>
</feature>
<dbReference type="GO" id="GO:0004359">
    <property type="term" value="F:glutaminase activity"/>
    <property type="evidence" value="ECO:0007669"/>
    <property type="project" value="RHEA"/>
</dbReference>
<dbReference type="PRINTS" id="PR00097">
    <property type="entry name" value="ANTSNTHASEII"/>
</dbReference>
<dbReference type="InterPro" id="IPR050472">
    <property type="entry name" value="Anth_synth/Amidotransfase"/>
</dbReference>
<dbReference type="SUPFAM" id="SSF52317">
    <property type="entry name" value="Class I glutamine amidotransferase-like"/>
    <property type="match status" value="1"/>
</dbReference>
<comment type="catalytic activity">
    <reaction evidence="11 12">
        <text>L-glutamine + H2O = L-glutamate + NH4(+)</text>
        <dbReference type="Rhea" id="RHEA:15889"/>
        <dbReference type="ChEBI" id="CHEBI:15377"/>
        <dbReference type="ChEBI" id="CHEBI:28938"/>
        <dbReference type="ChEBI" id="CHEBI:29985"/>
        <dbReference type="ChEBI" id="CHEBI:58359"/>
    </reaction>
</comment>
<comment type="pathway">
    <text evidence="1 12">Pyrimidine metabolism; UMP biosynthesis via de novo pathway; (S)-dihydroorotate from bicarbonate: step 1/3.</text>
</comment>
<dbReference type="Gene3D" id="3.40.50.880">
    <property type="match status" value="1"/>
</dbReference>
<dbReference type="NCBIfam" id="NF009475">
    <property type="entry name" value="PRK12838.1"/>
    <property type="match status" value="1"/>
</dbReference>
<feature type="binding site" evidence="12">
    <location>
        <position position="329"/>
    </location>
    <ligand>
        <name>L-glutamine</name>
        <dbReference type="ChEBI" id="CHEBI:58359"/>
    </ligand>
</feature>
<evidence type="ECO:0000256" key="8">
    <source>
        <dbReference type="ARBA" id="ARBA00022975"/>
    </source>
</evidence>
<evidence type="ECO:0000256" key="12">
    <source>
        <dbReference type="HAMAP-Rule" id="MF_01209"/>
    </source>
</evidence>
<evidence type="ECO:0000256" key="5">
    <source>
        <dbReference type="ARBA" id="ARBA00022741"/>
    </source>
</evidence>
<dbReference type="AlphaFoldDB" id="A0A2H4ZNK0"/>
<name>A0A2H4ZNK0_9EUKA</name>
<dbReference type="Gene3D" id="3.50.30.20">
    <property type="entry name" value="Carbamoyl-phosphate synthase small subunit, N-terminal domain"/>
    <property type="match status" value="1"/>
</dbReference>
<evidence type="ECO:0000259" key="13">
    <source>
        <dbReference type="SMART" id="SM01097"/>
    </source>
</evidence>
<dbReference type="GO" id="GO:0044205">
    <property type="term" value="P:'de novo' UMP biosynthetic process"/>
    <property type="evidence" value="ECO:0007669"/>
    <property type="project" value="UniProtKB-UniRule"/>
</dbReference>
<dbReference type="HAMAP" id="MF_01209">
    <property type="entry name" value="CPSase_S_chain"/>
    <property type="match status" value="1"/>
</dbReference>
<reference evidence="14" key="1">
    <citation type="submission" date="2017-10" db="EMBL/GenBank/DDBJ databases">
        <title>Paulinella longichromatophora chromatophore genome.</title>
        <authorList>
            <person name="Lhee D."/>
            <person name="Yoon H.S."/>
        </authorList>
    </citation>
    <scope>NUCLEOTIDE SEQUENCE</scope>
</reference>
<dbReference type="EC" id="6.3.5.5" evidence="12"/>
<dbReference type="SMART" id="SM01097">
    <property type="entry name" value="CPSase_sm_chain"/>
    <property type="match status" value="1"/>
</dbReference>
<dbReference type="PANTHER" id="PTHR43418:SF7">
    <property type="entry name" value="CARBAMOYL-PHOSPHATE SYNTHASE SMALL CHAIN"/>
    <property type="match status" value="1"/>
</dbReference>
<dbReference type="PROSITE" id="PS51273">
    <property type="entry name" value="GATASE_TYPE_1"/>
    <property type="match status" value="1"/>
</dbReference>
<dbReference type="NCBIfam" id="TIGR01368">
    <property type="entry name" value="CPSaseIIsmall"/>
    <property type="match status" value="1"/>
</dbReference>
<evidence type="ECO:0000256" key="11">
    <source>
        <dbReference type="ARBA" id="ARBA00049285"/>
    </source>
</evidence>
<dbReference type="InterPro" id="IPR029062">
    <property type="entry name" value="Class_I_gatase-like"/>
</dbReference>
<comment type="function">
    <text evidence="12">Small subunit of the glutamine-dependent carbamoyl phosphate synthetase (CPSase). CPSase catalyzes the formation of carbamoyl phosphate from the ammonia moiety of glutamine, carbonate, and phosphate donated by ATP, constituting the first step of 2 biosynthetic pathways, one leading to arginine and/or urea and the other to pyrimidine nucleotides. The small subunit (glutamine amidotransferase) binds and cleaves glutamine to supply the large subunit with the substrate ammonia.</text>
</comment>
<dbReference type="GO" id="GO:0004088">
    <property type="term" value="F:carbamoyl-phosphate synthase (glutamine-hydrolyzing) activity"/>
    <property type="evidence" value="ECO:0007669"/>
    <property type="project" value="UniProtKB-UniRule"/>
</dbReference>
<dbReference type="InterPro" id="IPR002474">
    <property type="entry name" value="CarbamoylP_synth_ssu_N"/>
</dbReference>
<dbReference type="UniPathway" id="UPA00070">
    <property type="reaction ID" value="UER00115"/>
</dbReference>
<feature type="binding site" evidence="12">
    <location>
        <position position="259"/>
    </location>
    <ligand>
        <name>L-glutamine</name>
        <dbReference type="ChEBI" id="CHEBI:58359"/>
    </ligand>
</feature>
<keyword evidence="14" id="KW-0934">Plastid</keyword>
<feature type="active site" description="Nucleophile" evidence="12">
    <location>
        <position position="286"/>
    </location>
</feature>
<feature type="active site" evidence="12">
    <location>
        <position position="369"/>
    </location>
</feature>
<keyword evidence="12" id="KW-0055">Arginine biosynthesis</keyword>
<dbReference type="InterPro" id="IPR035686">
    <property type="entry name" value="CPSase_GATase1"/>
</dbReference>
<dbReference type="Pfam" id="PF00988">
    <property type="entry name" value="CPSase_sm_chain"/>
    <property type="match status" value="1"/>
</dbReference>
<dbReference type="SUPFAM" id="SSF52021">
    <property type="entry name" value="Carbamoyl phosphate synthetase, small subunit N-terminal domain"/>
    <property type="match status" value="1"/>
</dbReference>
<dbReference type="PRINTS" id="PR00096">
    <property type="entry name" value="GATASE"/>
</dbReference>
<evidence type="ECO:0000256" key="3">
    <source>
        <dbReference type="ARBA" id="ARBA00007800"/>
    </source>
</evidence>
<dbReference type="FunFam" id="3.50.30.20:FF:000001">
    <property type="entry name" value="Carbamoyl-phosphate synthase small chain"/>
    <property type="match status" value="1"/>
</dbReference>
<evidence type="ECO:0000256" key="10">
    <source>
        <dbReference type="ARBA" id="ARBA00048816"/>
    </source>
</evidence>
<feature type="binding site" evidence="12">
    <location>
        <position position="287"/>
    </location>
    <ligand>
        <name>L-glutamine</name>
        <dbReference type="ChEBI" id="CHEBI:58359"/>
    </ligand>
</feature>
<keyword evidence="12" id="KW-0028">Amino-acid biosynthesis</keyword>
<dbReference type="InterPro" id="IPR006274">
    <property type="entry name" value="CarbamoylP_synth_ssu"/>
</dbReference>
<dbReference type="PRINTS" id="PR00099">
    <property type="entry name" value="CPSGATASE"/>
</dbReference>
<accession>A0A2H4ZNK0</accession>
<evidence type="ECO:0000256" key="4">
    <source>
        <dbReference type="ARBA" id="ARBA00022598"/>
    </source>
</evidence>
<evidence type="ECO:0000313" key="14">
    <source>
        <dbReference type="EMBL" id="AUG32114.1"/>
    </source>
</evidence>